<accession>U5W579</accession>
<dbReference type="STRING" id="1246995.AFR_29530"/>
<reference evidence="1 2" key="1">
    <citation type="journal article" date="2014" name="J. Biotechnol.">
        <title>Complete genome sequence of the actinobacterium Actinoplanes friuliensis HAG 010964, producer of the lipopeptide antibiotic friulimycin.</title>
        <authorList>
            <person name="Ruckert C."/>
            <person name="Szczepanowski R."/>
            <person name="Albersmeier A."/>
            <person name="Goesmann A."/>
            <person name="Fischer N."/>
            <person name="Steinkamper A."/>
            <person name="Puhler A."/>
            <person name="Biener R."/>
            <person name="Schwartz D."/>
            <person name="Kalinowski J."/>
        </authorList>
    </citation>
    <scope>NUCLEOTIDE SEQUENCE [LARGE SCALE GENOMIC DNA]</scope>
    <source>
        <strain evidence="1 2">DSM 7358</strain>
    </source>
</reference>
<dbReference type="PATRIC" id="fig|1246995.3.peg.5986"/>
<dbReference type="AlphaFoldDB" id="U5W579"/>
<name>U5W579_9ACTN</name>
<evidence type="ECO:0000313" key="1">
    <source>
        <dbReference type="EMBL" id="AGZ44167.1"/>
    </source>
</evidence>
<proteinExistence type="predicted"/>
<dbReference type="EMBL" id="CP006272">
    <property type="protein sequence ID" value="AGZ44167.1"/>
    <property type="molecule type" value="Genomic_DNA"/>
</dbReference>
<dbReference type="HOGENOM" id="CLU_077370_0_0_11"/>
<sequence length="173" mass="19525">MISWRKGLRGAIFHELTERGWIRARQEFVVAPPERVSSAWLLHYATLRHLASIMERNDHKIADVFAATDPGPETAPSGKTEDTPLEDRIKRAYSEVAESPGDLVSLFSIRERLADFDRAELDRALKEMDRRREIHLDPDPRRNELPQEVLDAAIAVGGEDKHLLTIGQANGPA</sequence>
<dbReference type="KEGG" id="afs:AFR_29530"/>
<keyword evidence="2" id="KW-1185">Reference proteome</keyword>
<organism evidence="1 2">
    <name type="scientific">Actinoplanes friuliensis DSM 7358</name>
    <dbReference type="NCBI Taxonomy" id="1246995"/>
    <lineage>
        <taxon>Bacteria</taxon>
        <taxon>Bacillati</taxon>
        <taxon>Actinomycetota</taxon>
        <taxon>Actinomycetes</taxon>
        <taxon>Micromonosporales</taxon>
        <taxon>Micromonosporaceae</taxon>
        <taxon>Actinoplanes</taxon>
    </lineage>
</organism>
<dbReference type="eggNOG" id="COG1846">
    <property type="taxonomic scope" value="Bacteria"/>
</dbReference>
<dbReference type="Proteomes" id="UP000017746">
    <property type="component" value="Chromosome"/>
</dbReference>
<evidence type="ECO:0000313" key="2">
    <source>
        <dbReference type="Proteomes" id="UP000017746"/>
    </source>
</evidence>
<gene>
    <name evidence="1" type="ORF">AFR_29530</name>
</gene>
<protein>
    <submittedName>
        <fullName evidence="1">Uncharacterized protein</fullName>
    </submittedName>
</protein>